<sequence length="66" mass="7860">MKKGEKTDASFFFLSWCRSVPCLSHFVLRLFLRRKRWEVGLLCWLFVFASSFSVITLRNHLLGLHK</sequence>
<evidence type="ECO:0000313" key="3">
    <source>
        <dbReference type="EMBL" id="KFD64122.1"/>
    </source>
</evidence>
<organism evidence="2 4">
    <name type="scientific">Trichuris suis</name>
    <name type="common">pig whipworm</name>
    <dbReference type="NCBI Taxonomy" id="68888"/>
    <lineage>
        <taxon>Eukaryota</taxon>
        <taxon>Metazoa</taxon>
        <taxon>Ecdysozoa</taxon>
        <taxon>Nematoda</taxon>
        <taxon>Enoplea</taxon>
        <taxon>Dorylaimia</taxon>
        <taxon>Trichinellida</taxon>
        <taxon>Trichuridae</taxon>
        <taxon>Trichuris</taxon>
    </lineage>
</organism>
<dbReference type="EMBL" id="KL367561">
    <property type="protein sequence ID" value="KFD64122.1"/>
    <property type="molecule type" value="Genomic_DNA"/>
</dbReference>
<keyword evidence="4" id="KW-1185">Reference proteome</keyword>
<proteinExistence type="predicted"/>
<dbReference type="Proteomes" id="UP000030758">
    <property type="component" value="Unassembled WGS sequence"/>
</dbReference>
<feature type="transmembrane region" description="Helical" evidence="1">
    <location>
        <begin position="39"/>
        <end position="57"/>
    </location>
</feature>
<dbReference type="AlphaFoldDB" id="A0A085MBD9"/>
<evidence type="ECO:0000313" key="2">
    <source>
        <dbReference type="EMBL" id="KFD54535.1"/>
    </source>
</evidence>
<dbReference type="Proteomes" id="UP000030764">
    <property type="component" value="Unassembled WGS sequence"/>
</dbReference>
<dbReference type="EMBL" id="KL363207">
    <property type="protein sequence ID" value="KFD54535.1"/>
    <property type="molecule type" value="Genomic_DNA"/>
</dbReference>
<accession>A0A085MBD9</accession>
<evidence type="ECO:0000256" key="1">
    <source>
        <dbReference type="SAM" id="Phobius"/>
    </source>
</evidence>
<protein>
    <recommendedName>
        <fullName evidence="5">Transmembrane protein</fullName>
    </recommendedName>
</protein>
<evidence type="ECO:0000313" key="4">
    <source>
        <dbReference type="Proteomes" id="UP000030764"/>
    </source>
</evidence>
<keyword evidence="1" id="KW-1133">Transmembrane helix</keyword>
<reference evidence="2 4" key="1">
    <citation type="journal article" date="2014" name="Nat. Genet.">
        <title>Genome and transcriptome of the porcine whipworm Trichuris suis.</title>
        <authorList>
            <person name="Jex A.R."/>
            <person name="Nejsum P."/>
            <person name="Schwarz E.M."/>
            <person name="Hu L."/>
            <person name="Young N.D."/>
            <person name="Hall R.S."/>
            <person name="Korhonen P.K."/>
            <person name="Liao S."/>
            <person name="Thamsborg S."/>
            <person name="Xia J."/>
            <person name="Xu P."/>
            <person name="Wang S."/>
            <person name="Scheerlinck J.P."/>
            <person name="Hofmann A."/>
            <person name="Sternberg P.W."/>
            <person name="Wang J."/>
            <person name="Gasser R.B."/>
        </authorList>
    </citation>
    <scope>NUCLEOTIDE SEQUENCE [LARGE SCALE GENOMIC DNA]</scope>
    <source>
        <strain evidence="3">DCEP-RM93F</strain>
        <strain evidence="2">DCEP-RM93M</strain>
    </source>
</reference>
<name>A0A085MBD9_9BILA</name>
<evidence type="ECO:0008006" key="5">
    <source>
        <dbReference type="Google" id="ProtNLM"/>
    </source>
</evidence>
<keyword evidence="1" id="KW-0812">Transmembrane</keyword>
<gene>
    <name evidence="2" type="ORF">M513_04682</name>
    <name evidence="3" type="ORF">M514_04682</name>
</gene>
<feature type="transmembrane region" description="Helical" evidence="1">
    <location>
        <begin position="12"/>
        <end position="32"/>
    </location>
</feature>
<keyword evidence="1" id="KW-0472">Membrane</keyword>